<dbReference type="RefSeq" id="WP_009503465.1">
    <property type="nucleotide sequence ID" value="NZ_LIGL01000018.1"/>
</dbReference>
<dbReference type="AlphaFoldDB" id="A0A327YDE7"/>
<name>A0A327YDE7_9RHOB</name>
<comment type="caution">
    <text evidence="1">The sequence shown here is derived from an EMBL/GenBank/DDBJ whole genome shotgun (WGS) entry which is preliminary data.</text>
</comment>
<gene>
    <name evidence="1" type="ORF">ATI53_102015</name>
</gene>
<reference evidence="1 2" key="1">
    <citation type="submission" date="2018-06" db="EMBL/GenBank/DDBJ databases">
        <title>Genomic Encyclopedia of Archaeal and Bacterial Type Strains, Phase II (KMG-II): from individual species to whole genera.</title>
        <authorList>
            <person name="Goeker M."/>
        </authorList>
    </citation>
    <scope>NUCLEOTIDE SEQUENCE [LARGE SCALE GENOMIC DNA]</scope>
    <source>
        <strain evidence="1 2">DSM 22011</strain>
    </source>
</reference>
<evidence type="ECO:0000313" key="2">
    <source>
        <dbReference type="Proteomes" id="UP000249165"/>
    </source>
</evidence>
<keyword evidence="2" id="KW-1185">Reference proteome</keyword>
<dbReference type="Proteomes" id="UP000249165">
    <property type="component" value="Unassembled WGS sequence"/>
</dbReference>
<organism evidence="1 2">
    <name type="scientific">Salipiger aestuarii</name>
    <dbReference type="NCBI Taxonomy" id="568098"/>
    <lineage>
        <taxon>Bacteria</taxon>
        <taxon>Pseudomonadati</taxon>
        <taxon>Pseudomonadota</taxon>
        <taxon>Alphaproteobacteria</taxon>
        <taxon>Rhodobacterales</taxon>
        <taxon>Roseobacteraceae</taxon>
        <taxon>Salipiger</taxon>
    </lineage>
</organism>
<sequence length="50" mass="5270">MKRIGALSFGRWLPGHGSAIRTATDVLTHSIDLAVAAEVPGPRCADRPNS</sequence>
<accession>A0A327YDE7</accession>
<dbReference type="EMBL" id="QLMG01000020">
    <property type="protein sequence ID" value="RAK16479.1"/>
    <property type="molecule type" value="Genomic_DNA"/>
</dbReference>
<evidence type="ECO:0000313" key="1">
    <source>
        <dbReference type="EMBL" id="RAK16479.1"/>
    </source>
</evidence>
<protein>
    <submittedName>
        <fullName evidence="1">Uncharacterized protein</fullName>
    </submittedName>
</protein>
<proteinExistence type="predicted"/>